<evidence type="ECO:0000313" key="5">
    <source>
        <dbReference type="EMBL" id="MFC5063376.1"/>
    </source>
</evidence>
<dbReference type="PROSITE" id="PS50956">
    <property type="entry name" value="HTH_ASNC_2"/>
    <property type="match status" value="1"/>
</dbReference>
<dbReference type="InterPro" id="IPR011008">
    <property type="entry name" value="Dimeric_a/b-barrel"/>
</dbReference>
<dbReference type="InterPro" id="IPR036388">
    <property type="entry name" value="WH-like_DNA-bd_sf"/>
</dbReference>
<dbReference type="PANTHER" id="PTHR30154">
    <property type="entry name" value="LEUCINE-RESPONSIVE REGULATORY PROTEIN"/>
    <property type="match status" value="1"/>
</dbReference>
<keyword evidence="6" id="KW-1185">Reference proteome</keyword>
<gene>
    <name evidence="5" type="ORF">ACFPBZ_14240</name>
</gene>
<proteinExistence type="predicted"/>
<dbReference type="InterPro" id="IPR019887">
    <property type="entry name" value="Tscrpt_reg_AsnC/Lrp_C"/>
</dbReference>
<reference evidence="6" key="1">
    <citation type="journal article" date="2019" name="Int. J. Syst. Evol. Microbiol.">
        <title>The Global Catalogue of Microorganisms (GCM) 10K type strain sequencing project: providing services to taxonomists for standard genome sequencing and annotation.</title>
        <authorList>
            <consortium name="The Broad Institute Genomics Platform"/>
            <consortium name="The Broad Institute Genome Sequencing Center for Infectious Disease"/>
            <person name="Wu L."/>
            <person name="Ma J."/>
        </authorList>
    </citation>
    <scope>NUCLEOTIDE SEQUENCE [LARGE SCALE GENOMIC DNA]</scope>
    <source>
        <strain evidence="6">CGMCC 4.7093</strain>
    </source>
</reference>
<evidence type="ECO:0000313" key="6">
    <source>
        <dbReference type="Proteomes" id="UP001595947"/>
    </source>
</evidence>
<sequence>MDEVDTAILAALQDDARRTNKEIAQSLGIAPSTCHERTRSLVRRGVIRGFRAEVDLPALNRGVQALVSVQIRPLHRSVIDGFQDFASGRPEILSSYVLAGADDFVLHVAVQDLDHLHAFLVDRLSKRKEVAGFRTSVVYRQARATAVTALEAPGGG</sequence>
<evidence type="ECO:0000256" key="3">
    <source>
        <dbReference type="ARBA" id="ARBA00023163"/>
    </source>
</evidence>
<dbReference type="Proteomes" id="UP001595947">
    <property type="component" value="Unassembled WGS sequence"/>
</dbReference>
<dbReference type="InterPro" id="IPR000485">
    <property type="entry name" value="AsnC-type_HTH_dom"/>
</dbReference>
<dbReference type="Gene3D" id="3.30.70.920">
    <property type="match status" value="1"/>
</dbReference>
<name>A0ABV9YL86_9PSEU</name>
<accession>A0ABV9YL86</accession>
<dbReference type="InterPro" id="IPR019888">
    <property type="entry name" value="Tscrpt_reg_AsnC-like"/>
</dbReference>
<keyword evidence="2" id="KW-0238">DNA-binding</keyword>
<evidence type="ECO:0000259" key="4">
    <source>
        <dbReference type="PROSITE" id="PS50956"/>
    </source>
</evidence>
<keyword evidence="1" id="KW-0805">Transcription regulation</keyword>
<dbReference type="SUPFAM" id="SSF54909">
    <property type="entry name" value="Dimeric alpha+beta barrel"/>
    <property type="match status" value="1"/>
</dbReference>
<dbReference type="InterPro" id="IPR011991">
    <property type="entry name" value="ArsR-like_HTH"/>
</dbReference>
<keyword evidence="3" id="KW-0804">Transcription</keyword>
<evidence type="ECO:0000256" key="2">
    <source>
        <dbReference type="ARBA" id="ARBA00023125"/>
    </source>
</evidence>
<dbReference type="Gene3D" id="1.10.10.10">
    <property type="entry name" value="Winged helix-like DNA-binding domain superfamily/Winged helix DNA-binding domain"/>
    <property type="match status" value="1"/>
</dbReference>
<dbReference type="Pfam" id="PF01037">
    <property type="entry name" value="AsnC_trans_reg"/>
    <property type="match status" value="1"/>
</dbReference>
<dbReference type="RefSeq" id="WP_378036725.1">
    <property type="nucleotide sequence ID" value="NZ_JBHSIV010000013.1"/>
</dbReference>
<comment type="caution">
    <text evidence="5">The sequence shown here is derived from an EMBL/GenBank/DDBJ whole genome shotgun (WGS) entry which is preliminary data.</text>
</comment>
<dbReference type="InterPro" id="IPR036390">
    <property type="entry name" value="WH_DNA-bd_sf"/>
</dbReference>
<organism evidence="5 6">
    <name type="scientific">Actinomycetospora atypica</name>
    <dbReference type="NCBI Taxonomy" id="1290095"/>
    <lineage>
        <taxon>Bacteria</taxon>
        <taxon>Bacillati</taxon>
        <taxon>Actinomycetota</taxon>
        <taxon>Actinomycetes</taxon>
        <taxon>Pseudonocardiales</taxon>
        <taxon>Pseudonocardiaceae</taxon>
        <taxon>Actinomycetospora</taxon>
    </lineage>
</organism>
<dbReference type="Pfam" id="PF13412">
    <property type="entry name" value="HTH_24"/>
    <property type="match status" value="1"/>
</dbReference>
<evidence type="ECO:0000256" key="1">
    <source>
        <dbReference type="ARBA" id="ARBA00023015"/>
    </source>
</evidence>
<dbReference type="EMBL" id="JBHSIV010000013">
    <property type="protein sequence ID" value="MFC5063376.1"/>
    <property type="molecule type" value="Genomic_DNA"/>
</dbReference>
<dbReference type="SUPFAM" id="SSF46785">
    <property type="entry name" value="Winged helix' DNA-binding domain"/>
    <property type="match status" value="1"/>
</dbReference>
<feature type="domain" description="HTH asnC-type" evidence="4">
    <location>
        <begin position="1"/>
        <end position="62"/>
    </location>
</feature>
<dbReference type="PANTHER" id="PTHR30154:SF54">
    <property type="entry name" value="POSSIBLE TRANSCRIPTIONAL REGULATORY PROTEIN (PROBABLY LRP_ASNC-FAMILY)"/>
    <property type="match status" value="1"/>
</dbReference>
<protein>
    <submittedName>
        <fullName evidence="5">Lrp/AsnC family transcriptional regulator</fullName>
    </submittedName>
</protein>
<dbReference type="SMART" id="SM00344">
    <property type="entry name" value="HTH_ASNC"/>
    <property type="match status" value="1"/>
</dbReference>
<dbReference type="CDD" id="cd00090">
    <property type="entry name" value="HTH_ARSR"/>
    <property type="match status" value="1"/>
</dbReference>
<dbReference type="PRINTS" id="PR00033">
    <property type="entry name" value="HTHASNC"/>
</dbReference>